<sequence>MIESIGLLLRALVVFLGLAARPVVELLGTIAAPGTGAFAFAAATTVAVLATLALLAVAIALFVSPARAVAAERLPRRAIADATRLTESHPDAPGHSRPRAPGSAALAA</sequence>
<comment type="caution">
    <text evidence="3">The sequence shown here is derived from an EMBL/GenBank/DDBJ whole genome shotgun (WGS) entry which is preliminary data.</text>
</comment>
<evidence type="ECO:0000313" key="3">
    <source>
        <dbReference type="EMBL" id="GAA5092921.1"/>
    </source>
</evidence>
<reference evidence="4" key="1">
    <citation type="journal article" date="2019" name="Int. J. Syst. Evol. Microbiol.">
        <title>The Global Catalogue of Microorganisms (GCM) 10K type strain sequencing project: providing services to taxonomists for standard genome sequencing and annotation.</title>
        <authorList>
            <consortium name="The Broad Institute Genomics Platform"/>
            <consortium name="The Broad Institute Genome Sequencing Center for Infectious Disease"/>
            <person name="Wu L."/>
            <person name="Ma J."/>
        </authorList>
    </citation>
    <scope>NUCLEOTIDE SEQUENCE [LARGE SCALE GENOMIC DNA]</scope>
    <source>
        <strain evidence="4">JCM 18959</strain>
    </source>
</reference>
<gene>
    <name evidence="3" type="ORF">GCM10025760_22270</name>
</gene>
<keyword evidence="2" id="KW-0472">Membrane</keyword>
<dbReference type="Pfam" id="PF19950">
    <property type="entry name" value="DUF6412"/>
    <property type="match status" value="1"/>
</dbReference>
<accession>A0ABP9M8K6</accession>
<dbReference type="InterPro" id="IPR045635">
    <property type="entry name" value="DUF6412"/>
</dbReference>
<evidence type="ECO:0000256" key="2">
    <source>
        <dbReference type="SAM" id="Phobius"/>
    </source>
</evidence>
<dbReference type="EMBL" id="BAABKZ010000002">
    <property type="protein sequence ID" value="GAA5092921.1"/>
    <property type="molecule type" value="Genomic_DNA"/>
</dbReference>
<organism evidence="3 4">
    <name type="scientific">Microbacterium yannicii</name>
    <dbReference type="NCBI Taxonomy" id="671622"/>
    <lineage>
        <taxon>Bacteria</taxon>
        <taxon>Bacillati</taxon>
        <taxon>Actinomycetota</taxon>
        <taxon>Actinomycetes</taxon>
        <taxon>Micrococcales</taxon>
        <taxon>Microbacteriaceae</taxon>
        <taxon>Microbacterium</taxon>
    </lineage>
</organism>
<keyword evidence="2" id="KW-0812">Transmembrane</keyword>
<keyword evidence="2" id="KW-1133">Transmembrane helix</keyword>
<feature type="region of interest" description="Disordered" evidence="1">
    <location>
        <begin position="82"/>
        <end position="108"/>
    </location>
</feature>
<dbReference type="RefSeq" id="WP_194414627.1">
    <property type="nucleotide sequence ID" value="NZ_BAABKZ010000002.1"/>
</dbReference>
<protein>
    <submittedName>
        <fullName evidence="3">Uncharacterized protein</fullName>
    </submittedName>
</protein>
<dbReference type="Proteomes" id="UP001501407">
    <property type="component" value="Unassembled WGS sequence"/>
</dbReference>
<feature type="compositionally biased region" description="Basic and acidic residues" evidence="1">
    <location>
        <begin position="82"/>
        <end position="94"/>
    </location>
</feature>
<keyword evidence="4" id="KW-1185">Reference proteome</keyword>
<evidence type="ECO:0000313" key="4">
    <source>
        <dbReference type="Proteomes" id="UP001501407"/>
    </source>
</evidence>
<proteinExistence type="predicted"/>
<feature type="transmembrane region" description="Helical" evidence="2">
    <location>
        <begin position="36"/>
        <end position="63"/>
    </location>
</feature>
<name>A0ABP9M8K6_9MICO</name>
<evidence type="ECO:0000256" key="1">
    <source>
        <dbReference type="SAM" id="MobiDB-lite"/>
    </source>
</evidence>